<keyword evidence="2" id="KW-1185">Reference proteome</keyword>
<dbReference type="InterPro" id="IPR038636">
    <property type="entry name" value="Wzi_sf"/>
</dbReference>
<gene>
    <name evidence="1" type="ordered locus">HCH_02378</name>
</gene>
<dbReference type="eggNOG" id="COG1629">
    <property type="taxonomic scope" value="Bacteria"/>
</dbReference>
<dbReference type="STRING" id="349521.HCH_02378"/>
<evidence type="ECO:0000313" key="1">
    <source>
        <dbReference type="EMBL" id="ABC29196.1"/>
    </source>
</evidence>
<dbReference type="Proteomes" id="UP000000238">
    <property type="component" value="Chromosome"/>
</dbReference>
<name>Q2SJH8_HAHCH</name>
<proteinExistence type="predicted"/>
<reference evidence="1 2" key="1">
    <citation type="journal article" date="2005" name="Nucleic Acids Res.">
        <title>Genomic blueprint of Hahella chejuensis, a marine microbe producing an algicidal agent.</title>
        <authorList>
            <person name="Jeong H."/>
            <person name="Yim J.H."/>
            <person name="Lee C."/>
            <person name="Choi S.-H."/>
            <person name="Park Y.K."/>
            <person name="Yoon S.H."/>
            <person name="Hur C.-G."/>
            <person name="Kang H.-Y."/>
            <person name="Kim D."/>
            <person name="Lee H.H."/>
            <person name="Park K.H."/>
            <person name="Park S.-H."/>
            <person name="Park H.-S."/>
            <person name="Lee H.K."/>
            <person name="Oh T.K."/>
            <person name="Kim J.F."/>
        </authorList>
    </citation>
    <scope>NUCLEOTIDE SEQUENCE [LARGE SCALE GENOMIC DNA]</scope>
    <source>
        <strain evidence="1 2">KCTC 2396</strain>
    </source>
</reference>
<dbReference type="OrthoDB" id="101884at2"/>
<dbReference type="HOGENOM" id="CLU_042404_0_0_6"/>
<evidence type="ECO:0000313" key="2">
    <source>
        <dbReference type="Proteomes" id="UP000000238"/>
    </source>
</evidence>
<sequence>MKESLIPGRKSVLALLLVWSLNTHGSPWADTDDIRLRHSLQLLVDSGYANLNIMAWPVSWSSIDRELMLIDRSSLPSNRIRTAFDYLQFELHRYKTESLHLEAQFYASNRSPFLKGFGDNFTEKNEAWFQAEFLGSSWAAGLRVGGVNGDYDDVPTFRADGSYFAGLLGNWVLGVGAIDRWWGPGWQSSLVLSDNARPVPGVFIRRNADTSFESRWLSWLGPWSLEMFGGQLEGDRAIPEARLLGARFSFRPLQNLELGLYRVAQWGGEGRPQSMSSLMDLLLGRDNIGDGGVTAENEPGNQLGGVDLRFSFNFFSLPSALYLQMVGEDEAGGLPSKRLWLGGYESSFNLNEWDYGFFLEAATTSAGGVFGSLSSNVAYNHQTYLTGYRYQGRSIGASVDNDAEIYSIGMRLISPGSTVITGSISTVRANIDSARTAHSPSGELYEESLWEAKLTYQSEWGRLRYELGSDYYSDELSNDYASSGEFQFWLQGTYRF</sequence>
<dbReference type="RefSeq" id="WP_011396265.1">
    <property type="nucleotide sequence ID" value="NC_007645.1"/>
</dbReference>
<dbReference type="KEGG" id="hch:HCH_02378"/>
<dbReference type="EMBL" id="CP000155">
    <property type="protein sequence ID" value="ABC29196.1"/>
    <property type="molecule type" value="Genomic_DNA"/>
</dbReference>
<accession>Q2SJH8</accession>
<dbReference type="InterPro" id="IPR026950">
    <property type="entry name" value="Caps_assemb_Wzi"/>
</dbReference>
<dbReference type="AlphaFoldDB" id="Q2SJH8"/>
<organism evidence="1 2">
    <name type="scientific">Hahella chejuensis (strain KCTC 2396)</name>
    <dbReference type="NCBI Taxonomy" id="349521"/>
    <lineage>
        <taxon>Bacteria</taxon>
        <taxon>Pseudomonadati</taxon>
        <taxon>Pseudomonadota</taxon>
        <taxon>Gammaproteobacteria</taxon>
        <taxon>Oceanospirillales</taxon>
        <taxon>Hahellaceae</taxon>
        <taxon>Hahella</taxon>
    </lineage>
</organism>
<dbReference type="Pfam" id="PF14052">
    <property type="entry name" value="Caps_assemb_Wzi"/>
    <property type="match status" value="1"/>
</dbReference>
<protein>
    <recommendedName>
        <fullName evidence="3">Capsule assembly protein Wzi</fullName>
    </recommendedName>
</protein>
<evidence type="ECO:0008006" key="3">
    <source>
        <dbReference type="Google" id="ProtNLM"/>
    </source>
</evidence>
<dbReference type="Gene3D" id="2.40.160.130">
    <property type="entry name" value="Capsule assembly protein Wzi"/>
    <property type="match status" value="1"/>
</dbReference>